<accession>Q65VF2</accession>
<dbReference type="AlphaFoldDB" id="Q65VF2"/>
<dbReference type="STRING" id="221988.MS0451"/>
<protein>
    <submittedName>
        <fullName evidence="1">Uncharacterized protein</fullName>
    </submittedName>
</protein>
<sequence length="35" mass="4143">MRLILDKFSENFINCAHKKAHLILLNTLSEKFIKI</sequence>
<dbReference type="HOGENOM" id="CLU_3365751_0_0_6"/>
<keyword evidence="2" id="KW-1185">Reference proteome</keyword>
<dbReference type="EMBL" id="AE016827">
    <property type="protein sequence ID" value="AAU37058.1"/>
    <property type="molecule type" value="Genomic_DNA"/>
</dbReference>
<dbReference type="KEGG" id="msu:MS0451"/>
<reference evidence="1 2" key="1">
    <citation type="journal article" date="2004" name="Nat. Biotechnol.">
        <title>The genome sequence of the capnophilic rumen bacterium Mannheimia succiniciproducens.</title>
        <authorList>
            <person name="Hong S.H."/>
            <person name="Kim J.S."/>
            <person name="Lee S.Y."/>
            <person name="In Y.H."/>
            <person name="Choi S.S."/>
            <person name="Rih J.-K."/>
            <person name="Kim C.H."/>
            <person name="Jeong H."/>
            <person name="Hur C.G."/>
            <person name="Kim J.J."/>
        </authorList>
    </citation>
    <scope>NUCLEOTIDE SEQUENCE [LARGE SCALE GENOMIC DNA]</scope>
    <source>
        <strain evidence="2">KCTC 0769BP / MBEL55E</strain>
    </source>
</reference>
<proteinExistence type="predicted"/>
<evidence type="ECO:0000313" key="1">
    <source>
        <dbReference type="EMBL" id="AAU37058.1"/>
    </source>
</evidence>
<evidence type="ECO:0000313" key="2">
    <source>
        <dbReference type="Proteomes" id="UP000000607"/>
    </source>
</evidence>
<name>Q65VF2_MANSM</name>
<gene>
    <name evidence="1" type="ordered locus">MS0451</name>
</gene>
<organism evidence="1 2">
    <name type="scientific">Mannheimia succiniciproducens (strain KCTC 0769BP / MBEL55E)</name>
    <dbReference type="NCBI Taxonomy" id="221988"/>
    <lineage>
        <taxon>Bacteria</taxon>
        <taxon>Pseudomonadati</taxon>
        <taxon>Pseudomonadota</taxon>
        <taxon>Gammaproteobacteria</taxon>
        <taxon>Pasteurellales</taxon>
        <taxon>Pasteurellaceae</taxon>
        <taxon>Basfia</taxon>
    </lineage>
</organism>
<dbReference type="Proteomes" id="UP000000607">
    <property type="component" value="Chromosome"/>
</dbReference>